<evidence type="ECO:0000256" key="2">
    <source>
        <dbReference type="ARBA" id="ARBA00005988"/>
    </source>
</evidence>
<dbReference type="InterPro" id="IPR000834">
    <property type="entry name" value="Peptidase_M14"/>
</dbReference>
<dbReference type="GO" id="GO:0008270">
    <property type="term" value="F:zinc ion binding"/>
    <property type="evidence" value="ECO:0007669"/>
    <property type="project" value="InterPro"/>
</dbReference>
<sequence>MEIIKPDIKHRYLRHNDINNYLKYLAKRYKYFVKVFNITKTFEEKHFRNLDLLSKLSIKNGEKIVVLILKVNALALIVIETMILCGNLKTNLRELSVHLKENIPFQKRKLVASKTCWKSSLAKFYSFCLYIHTLNLSCTLGHIQIAEAGYNAIKKSTGREYKYGSISSVTKRIFSGTVVDYAFGVINVPFCLVMELPNSKYGFQPPTDHIESITEESWIGIKAMCYQSLSCFEKVLFIPQKLFPQNISDAENNNQDFEIKNLNYNLKIVSK</sequence>
<dbReference type="EMBL" id="CAQQ02016792">
    <property type="status" value="NOT_ANNOTATED_CDS"/>
    <property type="molecule type" value="Genomic_DNA"/>
</dbReference>
<comment type="similarity">
    <text evidence="2">Belongs to the peptidase M14 family.</text>
</comment>
<dbReference type="GO" id="GO:0005615">
    <property type="term" value="C:extracellular space"/>
    <property type="evidence" value="ECO:0007669"/>
    <property type="project" value="TreeGrafter"/>
</dbReference>
<reference evidence="5" key="1">
    <citation type="submission" date="2013-02" db="EMBL/GenBank/DDBJ databases">
        <authorList>
            <person name="Hughes D."/>
        </authorList>
    </citation>
    <scope>NUCLEOTIDE SEQUENCE</scope>
    <source>
        <strain>Durham</strain>
        <strain evidence="5">NC isolate 2 -- Noor lab</strain>
    </source>
</reference>
<dbReference type="SMART" id="SM00631">
    <property type="entry name" value="Zn_pept"/>
    <property type="match status" value="1"/>
</dbReference>
<dbReference type="EnsemblMetazoa" id="MESCA008617-RA">
    <property type="protein sequence ID" value="MESCA008617-PA"/>
    <property type="gene ID" value="MESCA008617"/>
</dbReference>
<dbReference type="PANTHER" id="PTHR11705:SF154">
    <property type="entry name" value="PEPTIDASE M14 CARBOXYPEPTIDASE A DOMAIN-CONTAINING PROTEIN"/>
    <property type="match status" value="1"/>
</dbReference>
<organism evidence="4 5">
    <name type="scientific">Megaselia scalaris</name>
    <name type="common">Humpbacked fly</name>
    <name type="synonym">Phora scalaris</name>
    <dbReference type="NCBI Taxonomy" id="36166"/>
    <lineage>
        <taxon>Eukaryota</taxon>
        <taxon>Metazoa</taxon>
        <taxon>Ecdysozoa</taxon>
        <taxon>Arthropoda</taxon>
        <taxon>Hexapoda</taxon>
        <taxon>Insecta</taxon>
        <taxon>Pterygota</taxon>
        <taxon>Neoptera</taxon>
        <taxon>Endopterygota</taxon>
        <taxon>Diptera</taxon>
        <taxon>Brachycera</taxon>
        <taxon>Muscomorpha</taxon>
        <taxon>Platypezoidea</taxon>
        <taxon>Phoridae</taxon>
        <taxon>Megaseliini</taxon>
        <taxon>Megaselia</taxon>
    </lineage>
</organism>
<dbReference type="STRING" id="36166.T1GXR2"/>
<evidence type="ECO:0000259" key="3">
    <source>
        <dbReference type="SMART" id="SM00631"/>
    </source>
</evidence>
<dbReference type="AlphaFoldDB" id="T1GXR2"/>
<proteinExistence type="inferred from homology"/>
<dbReference type="EMBL" id="CAQQ02016794">
    <property type="status" value="NOT_ANNOTATED_CDS"/>
    <property type="molecule type" value="Genomic_DNA"/>
</dbReference>
<dbReference type="SUPFAM" id="SSF53187">
    <property type="entry name" value="Zn-dependent exopeptidases"/>
    <property type="match status" value="1"/>
</dbReference>
<name>T1GXR2_MEGSC</name>
<dbReference type="HOGENOM" id="CLU_1027756_0_0_1"/>
<evidence type="ECO:0000313" key="5">
    <source>
        <dbReference type="Proteomes" id="UP000015102"/>
    </source>
</evidence>
<dbReference type="GO" id="GO:0004181">
    <property type="term" value="F:metallocarboxypeptidase activity"/>
    <property type="evidence" value="ECO:0007669"/>
    <property type="project" value="InterPro"/>
</dbReference>
<evidence type="ECO:0000256" key="1">
    <source>
        <dbReference type="ARBA" id="ARBA00001947"/>
    </source>
</evidence>
<dbReference type="Proteomes" id="UP000015102">
    <property type="component" value="Unassembled WGS sequence"/>
</dbReference>
<reference evidence="4" key="2">
    <citation type="submission" date="2015-06" db="UniProtKB">
        <authorList>
            <consortium name="EnsemblMetazoa"/>
        </authorList>
    </citation>
    <scope>IDENTIFICATION</scope>
</reference>
<dbReference type="Pfam" id="PF00246">
    <property type="entry name" value="Peptidase_M14"/>
    <property type="match status" value="1"/>
</dbReference>
<evidence type="ECO:0000313" key="4">
    <source>
        <dbReference type="EnsemblMetazoa" id="MESCA008617-PA"/>
    </source>
</evidence>
<accession>T1GXR2</accession>
<feature type="domain" description="Peptidase M14" evidence="3">
    <location>
        <begin position="12"/>
        <end position="216"/>
    </location>
</feature>
<comment type="cofactor">
    <cofactor evidence="1">
        <name>Zn(2+)</name>
        <dbReference type="ChEBI" id="CHEBI:29105"/>
    </cofactor>
</comment>
<dbReference type="EMBL" id="CAQQ02016795">
    <property type="status" value="NOT_ANNOTATED_CDS"/>
    <property type="molecule type" value="Genomic_DNA"/>
</dbReference>
<dbReference type="EMBL" id="CAQQ02016793">
    <property type="status" value="NOT_ANNOTATED_CDS"/>
    <property type="molecule type" value="Genomic_DNA"/>
</dbReference>
<dbReference type="GO" id="GO:0006508">
    <property type="term" value="P:proteolysis"/>
    <property type="evidence" value="ECO:0007669"/>
    <property type="project" value="InterPro"/>
</dbReference>
<protein>
    <recommendedName>
        <fullName evidence="3">Peptidase M14 domain-containing protein</fullName>
    </recommendedName>
</protein>
<dbReference type="Gene3D" id="3.40.630.10">
    <property type="entry name" value="Zn peptidases"/>
    <property type="match status" value="1"/>
</dbReference>
<keyword evidence="5" id="KW-1185">Reference proteome</keyword>
<dbReference type="PANTHER" id="PTHR11705">
    <property type="entry name" value="PROTEASE FAMILY M14 CARBOXYPEPTIDASE A,B"/>
    <property type="match status" value="1"/>
</dbReference>